<dbReference type="AlphaFoldDB" id="A0A935Q3I0"/>
<protein>
    <submittedName>
        <fullName evidence="1">Uncharacterized protein</fullName>
    </submittedName>
</protein>
<proteinExistence type="predicted"/>
<accession>A0A935Q3I0</accession>
<sequence>MIAESTACREAALAGRLAFLNTGSLGAAAARLYGDPRPASADELPTSAMLVEIPLQDPAGGVADGALTLRPREPGMIVHSGLATWARFVNRDGVPAFDLDAGEAGSGAECELTTTTLWAGGVVAMTSAVLR</sequence>
<gene>
    <name evidence="1" type="ORF">IPJ27_23625</name>
</gene>
<organism evidence="1 2">
    <name type="scientific">Candidatus Accumulibacter proximus</name>
    <dbReference type="NCBI Taxonomy" id="2954385"/>
    <lineage>
        <taxon>Bacteria</taxon>
        <taxon>Pseudomonadati</taxon>
        <taxon>Pseudomonadota</taxon>
        <taxon>Betaproteobacteria</taxon>
        <taxon>Candidatus Accumulibacter</taxon>
    </lineage>
</organism>
<name>A0A935Q3I0_9PROT</name>
<reference evidence="1 2" key="1">
    <citation type="submission" date="2020-10" db="EMBL/GenBank/DDBJ databases">
        <title>Connecting structure to function with the recovery of over 1000 high-quality activated sludge metagenome-assembled genomes encoding full-length rRNA genes using long-read sequencing.</title>
        <authorList>
            <person name="Singleton C.M."/>
            <person name="Petriglieri F."/>
            <person name="Kristensen J.M."/>
            <person name="Kirkegaard R.H."/>
            <person name="Michaelsen T.Y."/>
            <person name="Andersen M.H."/>
            <person name="Karst S.M."/>
            <person name="Dueholm M.S."/>
            <person name="Nielsen P.H."/>
            <person name="Albertsen M."/>
        </authorList>
    </citation>
    <scope>NUCLEOTIDE SEQUENCE [LARGE SCALE GENOMIC DNA]</scope>
    <source>
        <strain evidence="1">EsbW_18-Q3-R4-48_BATAC.285</strain>
    </source>
</reference>
<dbReference type="EMBL" id="JADJMH010000037">
    <property type="protein sequence ID" value="MBK7677494.1"/>
    <property type="molecule type" value="Genomic_DNA"/>
</dbReference>
<evidence type="ECO:0000313" key="1">
    <source>
        <dbReference type="EMBL" id="MBK7677494.1"/>
    </source>
</evidence>
<comment type="caution">
    <text evidence="1">The sequence shown here is derived from an EMBL/GenBank/DDBJ whole genome shotgun (WGS) entry which is preliminary data.</text>
</comment>
<evidence type="ECO:0000313" key="2">
    <source>
        <dbReference type="Proteomes" id="UP000697998"/>
    </source>
</evidence>
<dbReference type="Proteomes" id="UP000697998">
    <property type="component" value="Unassembled WGS sequence"/>
</dbReference>